<keyword evidence="2" id="KW-0547">Nucleotide-binding</keyword>
<evidence type="ECO:0000313" key="5">
    <source>
        <dbReference type="Proteomes" id="UP001064632"/>
    </source>
</evidence>
<keyword evidence="2" id="KW-0805">Transcription regulation</keyword>
<feature type="DNA-binding region" description="H-T-H motif" evidence="2">
    <location>
        <begin position="18"/>
        <end position="37"/>
    </location>
</feature>
<dbReference type="Gene3D" id="1.10.10.10">
    <property type="entry name" value="Winged helix-like DNA-binding domain superfamily/Winged helix DNA-binding domain"/>
    <property type="match status" value="1"/>
</dbReference>
<dbReference type="EC" id="6.3.4.15" evidence="2"/>
<dbReference type="SUPFAM" id="SSF55681">
    <property type="entry name" value="Class II aaRS and biotin synthetases"/>
    <property type="match status" value="1"/>
</dbReference>
<comment type="function">
    <text evidence="2">Acts both as a biotin--[acetyl-CoA-carboxylase] ligase and a biotin-operon repressor. In the presence of ATP, BirA activates biotin to form the BirA-biotinyl-5'-adenylate (BirA-bio-5'-AMP or holoBirA) complex. HoloBirA can either transfer the biotinyl moiety to the biotin carboxyl carrier protein (BCCP) subunit of acetyl-CoA carboxylase, or bind to the biotin operator site and inhibit transcription of the operon.</text>
</comment>
<sequence length="322" mass="33835">MQPKELVLALSDGKACSGSALAARFGVTRAAVWKRIEELRAAGLPVEGAAGQGYHLAAPVELLDPDRIRGAMSAHGRARLGVIDVHWEIDSTNSEWMRRAATLPDLSVCTAERQSAGRGRRGRAWQSPACSNVYLSLLRRFDAGMGALSGLSLVVGVAVAEAVRAVGASGVGLKWPNDVLADGAKLAGILVELGGEFLGPCHAVIGIGVNVQLPDAARASIDQPAIDLATVCRAVPSRNTVIAALLDRLVEDLDTFERDGFAAFQSRFEALDVLRDQALAVADPRGVQSGIGAGVDDRGALCLRQGATIVRFDSAEVTVRRT</sequence>
<dbReference type="Gene3D" id="3.30.930.10">
    <property type="entry name" value="Bira Bifunctional Protein, Domain 2"/>
    <property type="match status" value="1"/>
</dbReference>
<name>A0ABY6BD67_9GAMM</name>
<dbReference type="Gene3D" id="2.30.30.100">
    <property type="match status" value="1"/>
</dbReference>
<dbReference type="RefSeq" id="WP_261694768.1">
    <property type="nucleotide sequence ID" value="NZ_CP104694.1"/>
</dbReference>
<dbReference type="EMBL" id="CP104694">
    <property type="protein sequence ID" value="UXI67799.1"/>
    <property type="molecule type" value="Genomic_DNA"/>
</dbReference>
<dbReference type="InterPro" id="IPR036388">
    <property type="entry name" value="WH-like_DNA-bd_sf"/>
</dbReference>
<proteinExistence type="inferred from homology"/>
<dbReference type="InterPro" id="IPR030855">
    <property type="entry name" value="Bifunct_BirA"/>
</dbReference>
<feature type="binding site" evidence="2">
    <location>
        <begin position="91"/>
        <end position="93"/>
    </location>
    <ligand>
        <name>biotin</name>
        <dbReference type="ChEBI" id="CHEBI:57586"/>
    </ligand>
</feature>
<organism evidence="4 5">
    <name type="scientific">Tahibacter amnicola</name>
    <dbReference type="NCBI Taxonomy" id="2976241"/>
    <lineage>
        <taxon>Bacteria</taxon>
        <taxon>Pseudomonadati</taxon>
        <taxon>Pseudomonadota</taxon>
        <taxon>Gammaproteobacteria</taxon>
        <taxon>Lysobacterales</taxon>
        <taxon>Rhodanobacteraceae</taxon>
        <taxon>Tahibacter</taxon>
    </lineage>
</organism>
<dbReference type="Pfam" id="PF03099">
    <property type="entry name" value="BPL_LplA_LipB"/>
    <property type="match status" value="1"/>
</dbReference>
<evidence type="ECO:0000256" key="2">
    <source>
        <dbReference type="HAMAP-Rule" id="MF_00978"/>
    </source>
</evidence>
<dbReference type="PANTHER" id="PTHR12835:SF5">
    <property type="entry name" value="BIOTIN--PROTEIN LIGASE"/>
    <property type="match status" value="1"/>
</dbReference>
<feature type="domain" description="BPL/LPL catalytic" evidence="3">
    <location>
        <begin position="80"/>
        <end position="257"/>
    </location>
</feature>
<feature type="binding site" evidence="2">
    <location>
        <position position="185"/>
    </location>
    <ligand>
        <name>biotin</name>
        <dbReference type="ChEBI" id="CHEBI:57586"/>
    </ligand>
</feature>
<dbReference type="NCBIfam" id="TIGR00121">
    <property type="entry name" value="birA_ligase"/>
    <property type="match status" value="1"/>
</dbReference>
<feature type="binding site" evidence="2">
    <location>
        <begin position="118"/>
        <end position="120"/>
    </location>
    <ligand>
        <name>biotin</name>
        <dbReference type="ChEBI" id="CHEBI:57586"/>
    </ligand>
</feature>
<gene>
    <name evidence="2" type="primary">birA</name>
    <name evidence="4" type="ORF">N4264_24200</name>
</gene>
<dbReference type="HAMAP" id="MF_00978">
    <property type="entry name" value="Bifunct_BirA"/>
    <property type="match status" value="1"/>
</dbReference>
<dbReference type="InterPro" id="IPR019885">
    <property type="entry name" value="Tscrpt_reg_HTH_AsnC-type_CS"/>
</dbReference>
<accession>A0ABY6BD67</accession>
<keyword evidence="2" id="KW-0067">ATP-binding</keyword>
<dbReference type="InterPro" id="IPR004143">
    <property type="entry name" value="BPL_LPL_catalytic"/>
</dbReference>
<dbReference type="InterPro" id="IPR036390">
    <property type="entry name" value="WH_DNA-bd_sf"/>
</dbReference>
<feature type="binding site" evidence="2">
    <location>
        <position position="114"/>
    </location>
    <ligand>
        <name>biotin</name>
        <dbReference type="ChEBI" id="CHEBI:57586"/>
    </ligand>
</feature>
<comment type="catalytic activity">
    <reaction evidence="2">
        <text>biotin + L-lysyl-[protein] + ATP = N(6)-biotinyl-L-lysyl-[protein] + AMP + diphosphate + H(+)</text>
        <dbReference type="Rhea" id="RHEA:11756"/>
        <dbReference type="Rhea" id="RHEA-COMP:9752"/>
        <dbReference type="Rhea" id="RHEA-COMP:10505"/>
        <dbReference type="ChEBI" id="CHEBI:15378"/>
        <dbReference type="ChEBI" id="CHEBI:29969"/>
        <dbReference type="ChEBI" id="CHEBI:30616"/>
        <dbReference type="ChEBI" id="CHEBI:33019"/>
        <dbReference type="ChEBI" id="CHEBI:57586"/>
        <dbReference type="ChEBI" id="CHEBI:83144"/>
        <dbReference type="ChEBI" id="CHEBI:456215"/>
        <dbReference type="EC" id="6.3.4.15"/>
    </reaction>
</comment>
<keyword evidence="2" id="KW-0678">Repressor</keyword>
<keyword evidence="1 2" id="KW-0436">Ligase</keyword>
<dbReference type="InterPro" id="IPR004408">
    <property type="entry name" value="Biotin_CoA_COase_ligase"/>
</dbReference>
<dbReference type="PROSITE" id="PS51733">
    <property type="entry name" value="BPL_LPL_CATALYTIC"/>
    <property type="match status" value="1"/>
</dbReference>
<keyword evidence="2" id="KW-0238">DNA-binding</keyword>
<dbReference type="InterPro" id="IPR013196">
    <property type="entry name" value="HTH_11"/>
</dbReference>
<evidence type="ECO:0000259" key="3">
    <source>
        <dbReference type="PROSITE" id="PS51733"/>
    </source>
</evidence>
<dbReference type="PROSITE" id="PS00519">
    <property type="entry name" value="HTH_ASNC_1"/>
    <property type="match status" value="1"/>
</dbReference>
<keyword evidence="5" id="KW-1185">Reference proteome</keyword>
<evidence type="ECO:0000256" key="1">
    <source>
        <dbReference type="ARBA" id="ARBA00022598"/>
    </source>
</evidence>
<evidence type="ECO:0000313" key="4">
    <source>
        <dbReference type="EMBL" id="UXI67799.1"/>
    </source>
</evidence>
<dbReference type="CDD" id="cd16442">
    <property type="entry name" value="BPL"/>
    <property type="match status" value="1"/>
</dbReference>
<dbReference type="PANTHER" id="PTHR12835">
    <property type="entry name" value="BIOTIN PROTEIN LIGASE"/>
    <property type="match status" value="1"/>
</dbReference>
<protein>
    <recommendedName>
        <fullName evidence="2">Bifunctional ligase/repressor BirA</fullName>
    </recommendedName>
    <alternativeName>
        <fullName evidence="2">Biotin operon repressor</fullName>
    </alternativeName>
    <alternativeName>
        <fullName evidence="2">Biotin--[acetyl-CoA-carboxylase] ligase</fullName>
        <ecNumber evidence="2">6.3.4.15</ecNumber>
    </alternativeName>
    <alternativeName>
        <fullName evidence="2">Biotin--protein ligase</fullName>
    </alternativeName>
    <alternativeName>
        <fullName evidence="2">Biotin-[acetyl-CoA carboxylase] synthetase</fullName>
    </alternativeName>
</protein>
<reference evidence="4" key="1">
    <citation type="submission" date="2022-09" db="EMBL/GenBank/DDBJ databases">
        <title>Tahibacter sp. nov., isolated from a fresh water.</title>
        <authorList>
            <person name="Baek J.H."/>
            <person name="Lee J.K."/>
            <person name="Kim J.M."/>
            <person name="Jeon C.O."/>
        </authorList>
    </citation>
    <scope>NUCLEOTIDE SEQUENCE</scope>
    <source>
        <strain evidence="4">W38</strain>
    </source>
</reference>
<dbReference type="InterPro" id="IPR045864">
    <property type="entry name" value="aa-tRNA-synth_II/BPL/LPL"/>
</dbReference>
<dbReference type="SUPFAM" id="SSF46785">
    <property type="entry name" value="Winged helix' DNA-binding domain"/>
    <property type="match status" value="1"/>
</dbReference>
<keyword evidence="2" id="KW-0092">Biotin</keyword>
<dbReference type="Proteomes" id="UP001064632">
    <property type="component" value="Chromosome"/>
</dbReference>
<dbReference type="Pfam" id="PF08279">
    <property type="entry name" value="HTH_11"/>
    <property type="match status" value="1"/>
</dbReference>
<dbReference type="GO" id="GO:0004077">
    <property type="term" value="F:biotin--[biotin carboxyl-carrier protein] ligase activity"/>
    <property type="evidence" value="ECO:0007669"/>
    <property type="project" value="UniProtKB-EC"/>
</dbReference>
<keyword evidence="2" id="KW-0804">Transcription</keyword>
<comment type="similarity">
    <text evidence="2">Belongs to the biotin--protein ligase family.</text>
</comment>